<keyword evidence="2" id="KW-1185">Reference proteome</keyword>
<dbReference type="AlphaFoldDB" id="A0AAP0N761"/>
<comment type="caution">
    <text evidence="1">The sequence shown here is derived from an EMBL/GenBank/DDBJ whole genome shotgun (WGS) entry which is preliminary data.</text>
</comment>
<evidence type="ECO:0000313" key="1">
    <source>
        <dbReference type="EMBL" id="KAK9266902.1"/>
    </source>
</evidence>
<reference evidence="1 2" key="1">
    <citation type="journal article" date="2024" name="Plant J.">
        <title>Genome sequences and population genomics reveal climatic adaptation and genomic divergence between two closely related sweetgum species.</title>
        <authorList>
            <person name="Xu W.Q."/>
            <person name="Ren C.Q."/>
            <person name="Zhang X.Y."/>
            <person name="Comes H.P."/>
            <person name="Liu X.H."/>
            <person name="Li Y.G."/>
            <person name="Kettle C.J."/>
            <person name="Jalonen R."/>
            <person name="Gaisberger H."/>
            <person name="Ma Y.Z."/>
            <person name="Qiu Y.X."/>
        </authorList>
    </citation>
    <scope>NUCLEOTIDE SEQUENCE [LARGE SCALE GENOMIC DNA]</scope>
    <source>
        <strain evidence="1">Hangzhou</strain>
    </source>
</reference>
<proteinExistence type="predicted"/>
<dbReference type="Proteomes" id="UP001415857">
    <property type="component" value="Unassembled WGS sequence"/>
</dbReference>
<dbReference type="CDD" id="cd02440">
    <property type="entry name" value="AdoMet_MTases"/>
    <property type="match status" value="1"/>
</dbReference>
<evidence type="ECO:0000313" key="2">
    <source>
        <dbReference type="Proteomes" id="UP001415857"/>
    </source>
</evidence>
<dbReference type="PANTHER" id="PTHR14614:SF123">
    <property type="entry name" value="OS04G0645500 PROTEIN"/>
    <property type="match status" value="1"/>
</dbReference>
<dbReference type="Gene3D" id="3.40.50.150">
    <property type="entry name" value="Vaccinia Virus protein VP39"/>
    <property type="match status" value="1"/>
</dbReference>
<dbReference type="PANTHER" id="PTHR14614">
    <property type="entry name" value="HEPATOCELLULAR CARCINOMA-ASSOCIATED ANTIGEN"/>
    <property type="match status" value="1"/>
</dbReference>
<organism evidence="1 2">
    <name type="scientific">Liquidambar formosana</name>
    <name type="common">Formosan gum</name>
    <dbReference type="NCBI Taxonomy" id="63359"/>
    <lineage>
        <taxon>Eukaryota</taxon>
        <taxon>Viridiplantae</taxon>
        <taxon>Streptophyta</taxon>
        <taxon>Embryophyta</taxon>
        <taxon>Tracheophyta</taxon>
        <taxon>Spermatophyta</taxon>
        <taxon>Magnoliopsida</taxon>
        <taxon>eudicotyledons</taxon>
        <taxon>Gunneridae</taxon>
        <taxon>Pentapetalae</taxon>
        <taxon>Saxifragales</taxon>
        <taxon>Altingiaceae</taxon>
        <taxon>Liquidambar</taxon>
    </lineage>
</organism>
<gene>
    <name evidence="1" type="ORF">L1049_027161</name>
</gene>
<name>A0AAP0N761_LIQFO</name>
<dbReference type="InterPro" id="IPR019410">
    <property type="entry name" value="Methyltransf_16"/>
</dbReference>
<dbReference type="Pfam" id="PF10294">
    <property type="entry name" value="Methyltransf_16"/>
    <property type="match status" value="1"/>
</dbReference>
<dbReference type="SUPFAM" id="SSF53335">
    <property type="entry name" value="S-adenosyl-L-methionine-dependent methyltransferases"/>
    <property type="match status" value="1"/>
</dbReference>
<accession>A0AAP0N761</accession>
<dbReference type="InterPro" id="IPR029063">
    <property type="entry name" value="SAM-dependent_MTases_sf"/>
</dbReference>
<sequence>MGIREIEIGGNKLTIHELDDVCDSVTGRALTGSWLWDSALVLSDYISTQGRLDFDLNGKTVLELGAGAGLPGLTAALLGASRVVLTDVDSLLPGLRKNVEENGLGDRVEVKELVWGIGRVTESGRRVGGIRFGSDVGRVL</sequence>
<protein>
    <submittedName>
        <fullName evidence="1">Uncharacterized protein</fullName>
    </submittedName>
</protein>
<dbReference type="EMBL" id="JBBPBK010000048">
    <property type="protein sequence ID" value="KAK9266902.1"/>
    <property type="molecule type" value="Genomic_DNA"/>
</dbReference>